<reference evidence="6" key="1">
    <citation type="submission" date="2014-11" db="EMBL/GenBank/DDBJ databases">
        <authorList>
            <person name="Hornung B.V."/>
        </authorList>
    </citation>
    <scope>NUCLEOTIDE SEQUENCE</scope>
    <source>
        <strain evidence="6">INE</strain>
    </source>
</reference>
<dbReference type="SMART" id="SM00418">
    <property type="entry name" value="HTH_ARSR"/>
    <property type="match status" value="1"/>
</dbReference>
<organism evidence="5">
    <name type="scientific">Acididesulfobacillus acetoxydans</name>
    <dbReference type="NCBI Taxonomy" id="1561005"/>
    <lineage>
        <taxon>Bacteria</taxon>
        <taxon>Bacillati</taxon>
        <taxon>Bacillota</taxon>
        <taxon>Clostridia</taxon>
        <taxon>Eubacteriales</taxon>
        <taxon>Peptococcaceae</taxon>
        <taxon>Acididesulfobacillus</taxon>
    </lineage>
</organism>
<reference evidence="5" key="2">
    <citation type="submission" date="2020-01" db="EMBL/GenBank/DDBJ databases">
        <authorList>
            <person name="Hornung B."/>
        </authorList>
    </citation>
    <scope>NUCLEOTIDE SEQUENCE</scope>
    <source>
        <strain evidence="5">PacBioINE</strain>
    </source>
</reference>
<dbReference type="EMBL" id="LR746496">
    <property type="protein sequence ID" value="CAA7601492.1"/>
    <property type="molecule type" value="Genomic_DNA"/>
</dbReference>
<dbReference type="InterPro" id="IPR036390">
    <property type="entry name" value="WH_DNA-bd_sf"/>
</dbReference>
<dbReference type="Gene3D" id="1.10.10.10">
    <property type="entry name" value="Winged helix-like DNA-binding domain superfamily/Winged helix DNA-binding domain"/>
    <property type="match status" value="1"/>
</dbReference>
<dbReference type="EMBL" id="CDGJ01000016">
    <property type="protein sequence ID" value="CEJ06147.1"/>
    <property type="molecule type" value="Genomic_DNA"/>
</dbReference>
<evidence type="ECO:0000256" key="2">
    <source>
        <dbReference type="ARBA" id="ARBA00023125"/>
    </source>
</evidence>
<evidence type="ECO:0000256" key="3">
    <source>
        <dbReference type="ARBA" id="ARBA00023163"/>
    </source>
</evidence>
<dbReference type="Proteomes" id="UP001071230">
    <property type="component" value="Unassembled WGS sequence"/>
</dbReference>
<evidence type="ECO:0000313" key="5">
    <source>
        <dbReference type="EMBL" id="CAA7601492.1"/>
    </source>
</evidence>
<keyword evidence="2 5" id="KW-0238">DNA-binding</keyword>
<dbReference type="CDD" id="cd00090">
    <property type="entry name" value="HTH_ARSR"/>
    <property type="match status" value="1"/>
</dbReference>
<evidence type="ECO:0000313" key="7">
    <source>
        <dbReference type="Proteomes" id="UP001071230"/>
    </source>
</evidence>
<evidence type="ECO:0000256" key="1">
    <source>
        <dbReference type="ARBA" id="ARBA00023015"/>
    </source>
</evidence>
<feature type="domain" description="HTH arsR-type" evidence="4">
    <location>
        <begin position="7"/>
        <end position="101"/>
    </location>
</feature>
<dbReference type="PANTHER" id="PTHR33154:SF18">
    <property type="entry name" value="ARSENICAL RESISTANCE OPERON REPRESSOR"/>
    <property type="match status" value="1"/>
</dbReference>
<dbReference type="PROSITE" id="PS50987">
    <property type="entry name" value="HTH_ARSR_2"/>
    <property type="match status" value="1"/>
</dbReference>
<dbReference type="NCBIfam" id="NF033788">
    <property type="entry name" value="HTH_metalloreg"/>
    <property type="match status" value="1"/>
</dbReference>
<proteinExistence type="predicted"/>
<dbReference type="InterPro" id="IPR051081">
    <property type="entry name" value="HTH_MetalResp_TranReg"/>
</dbReference>
<dbReference type="GO" id="GO:0003677">
    <property type="term" value="F:DNA binding"/>
    <property type="evidence" value="ECO:0007669"/>
    <property type="project" value="UniProtKB-KW"/>
</dbReference>
<protein>
    <submittedName>
        <fullName evidence="5">HTH ArsR-type DNA-binding domain protein</fullName>
    </submittedName>
    <submittedName>
        <fullName evidence="6">Helix_turn_helix, Arsenical Resistance Operon Repressor</fullName>
    </submittedName>
</protein>
<dbReference type="Proteomes" id="UP000836597">
    <property type="component" value="Chromosome"/>
</dbReference>
<sequence>MTDFLRKARLAMDDLVQFFNILSDETRLRILTLLAGQELCVCELAEILNVPQPKVSRHLGKLRDVGLVKDMRRGQWVFYGLTANEPLEQDILAMIVQQREKYPVLLADAKGLELRRREGKMCSRTGSREEQKLV</sequence>
<dbReference type="RefSeq" id="WP_240985014.1">
    <property type="nucleotide sequence ID" value="NZ_CDGJ01000016.1"/>
</dbReference>
<dbReference type="KEGG" id="aacx:DEACI_2159"/>
<dbReference type="InterPro" id="IPR036388">
    <property type="entry name" value="WH-like_DNA-bd_sf"/>
</dbReference>
<dbReference type="PANTHER" id="PTHR33154">
    <property type="entry name" value="TRANSCRIPTIONAL REGULATOR, ARSR FAMILY"/>
    <property type="match status" value="1"/>
</dbReference>
<dbReference type="PRINTS" id="PR00778">
    <property type="entry name" value="HTHARSR"/>
</dbReference>
<name>A0A8S0WG07_9FIRM</name>
<evidence type="ECO:0000313" key="6">
    <source>
        <dbReference type="EMBL" id="CEJ06147.1"/>
    </source>
</evidence>
<keyword evidence="1" id="KW-0805">Transcription regulation</keyword>
<dbReference type="AlphaFoldDB" id="A0A8S0WG07"/>
<gene>
    <name evidence="6" type="ORF">DEACI_0593</name>
    <name evidence="5" type="ORF">DEACI_2159</name>
</gene>
<dbReference type="GO" id="GO:0003700">
    <property type="term" value="F:DNA-binding transcription factor activity"/>
    <property type="evidence" value="ECO:0007669"/>
    <property type="project" value="InterPro"/>
</dbReference>
<dbReference type="InterPro" id="IPR001845">
    <property type="entry name" value="HTH_ArsR_DNA-bd_dom"/>
</dbReference>
<dbReference type="InterPro" id="IPR011991">
    <property type="entry name" value="ArsR-like_HTH"/>
</dbReference>
<accession>A0A8S0WG07</accession>
<dbReference type="Pfam" id="PF01022">
    <property type="entry name" value="HTH_5"/>
    <property type="match status" value="1"/>
</dbReference>
<evidence type="ECO:0000259" key="4">
    <source>
        <dbReference type="PROSITE" id="PS50987"/>
    </source>
</evidence>
<dbReference type="SUPFAM" id="SSF46785">
    <property type="entry name" value="Winged helix' DNA-binding domain"/>
    <property type="match status" value="1"/>
</dbReference>
<keyword evidence="3" id="KW-0804">Transcription</keyword>
<keyword evidence="7" id="KW-1185">Reference proteome</keyword>